<dbReference type="EMBL" id="CM044704">
    <property type="protein sequence ID" value="KAI5665534.1"/>
    <property type="molecule type" value="Genomic_DNA"/>
</dbReference>
<evidence type="ECO:0000313" key="2">
    <source>
        <dbReference type="Proteomes" id="UP001060085"/>
    </source>
</evidence>
<protein>
    <submittedName>
        <fullName evidence="1">Uncharacterized protein</fullName>
    </submittedName>
</protein>
<organism evidence="1 2">
    <name type="scientific">Catharanthus roseus</name>
    <name type="common">Madagascar periwinkle</name>
    <name type="synonym">Vinca rosea</name>
    <dbReference type="NCBI Taxonomy" id="4058"/>
    <lineage>
        <taxon>Eukaryota</taxon>
        <taxon>Viridiplantae</taxon>
        <taxon>Streptophyta</taxon>
        <taxon>Embryophyta</taxon>
        <taxon>Tracheophyta</taxon>
        <taxon>Spermatophyta</taxon>
        <taxon>Magnoliopsida</taxon>
        <taxon>eudicotyledons</taxon>
        <taxon>Gunneridae</taxon>
        <taxon>Pentapetalae</taxon>
        <taxon>asterids</taxon>
        <taxon>lamiids</taxon>
        <taxon>Gentianales</taxon>
        <taxon>Apocynaceae</taxon>
        <taxon>Rauvolfioideae</taxon>
        <taxon>Vinceae</taxon>
        <taxon>Catharanthinae</taxon>
        <taxon>Catharanthus</taxon>
    </lineage>
</organism>
<proteinExistence type="predicted"/>
<keyword evidence="2" id="KW-1185">Reference proteome</keyword>
<comment type="caution">
    <text evidence="1">The sequence shown here is derived from an EMBL/GenBank/DDBJ whole genome shotgun (WGS) entry which is preliminary data.</text>
</comment>
<name>A0ACC0AZG7_CATRO</name>
<evidence type="ECO:0000313" key="1">
    <source>
        <dbReference type="EMBL" id="KAI5665534.1"/>
    </source>
</evidence>
<gene>
    <name evidence="1" type="ORF">M9H77_15387</name>
</gene>
<accession>A0ACC0AZG7</accession>
<dbReference type="Proteomes" id="UP001060085">
    <property type="component" value="Linkage Group LG04"/>
</dbReference>
<sequence>MTVSHALLFCLVGTVMGVCLVVVMRPLSWVERKRRDPSETGDRKMESMVMKGTKTQEDQWMLNHKVYTIYSQFHSLPPNAQAAYRPWLCYWILHPIAVMGDCVDEELANNTIDFLRRCQRKSVFIFAANERCKWRFQVASVLNILDDKLVKNLGDYISRLTYEGGIAGEPGSEAHGGYAFCGLAALILIDEVHRLDLPRLIYLLYLSCRPVKTSWEFNRLILNCTANVHFQVCMTGLFSGKVGKVGFKAEQINWLTGAIPFGSLICSVIHLAAEEDNDSPSANLTDAGYNFISKRTAIGSLFNSMLLQQYILLCSQDLFRFRTLLIFVTVSKNEQNLAISLPPPTPGLGSGPYIIWLMQEEQGFRDKPGKRRDYYHTCYCLSGLSICQYCSVDLNSPPLCRDVLGPYTNLLEQVHPLYGIVLDRAIVICACVVHFFSCYWKFLLGPLQLIQHSRLCSFSFMATQQNYNSSRNMEKSRNPNLSDPETPTSLSQDGHISLASSSSSSPSPSRSNHGSSGQLKPPPTTLQARLQEESPARSSISSDRCSLSNESFPSPIREEEKVPPSLPENPPEKFLDNHPAPVAVVSHQFVSDEPPVLSKNIDPPRREDGRVEEGGGRRGSGRKSRPALSILKRTEREQMVKKAALGFRVFGFIFSLVSFSVMAADRNKGWALDSFDRYIEFRYCMSVNVIGFVYSGAQALDLGHQLAMGKSIFLFHLRGYFDFAIDQVVTYLLISASSSAATRIADWKSNWGGDKFPDMASAAVSVSFLAFAALAFSSLISGFALFTSKSPY</sequence>
<reference evidence="2" key="1">
    <citation type="journal article" date="2023" name="Nat. Plants">
        <title>Single-cell RNA sequencing provides a high-resolution roadmap for understanding the multicellular compartmentation of specialized metabolism.</title>
        <authorList>
            <person name="Sun S."/>
            <person name="Shen X."/>
            <person name="Li Y."/>
            <person name="Li Y."/>
            <person name="Wang S."/>
            <person name="Li R."/>
            <person name="Zhang H."/>
            <person name="Shen G."/>
            <person name="Guo B."/>
            <person name="Wei J."/>
            <person name="Xu J."/>
            <person name="St-Pierre B."/>
            <person name="Chen S."/>
            <person name="Sun C."/>
        </authorList>
    </citation>
    <scope>NUCLEOTIDE SEQUENCE [LARGE SCALE GENOMIC DNA]</scope>
</reference>